<evidence type="ECO:0000256" key="8">
    <source>
        <dbReference type="SAM" id="SignalP"/>
    </source>
</evidence>
<proteinExistence type="inferred from homology"/>
<dbReference type="EMBL" id="JAPDDS010000002">
    <property type="protein sequence ID" value="MCW1884183.1"/>
    <property type="molecule type" value="Genomic_DNA"/>
</dbReference>
<keyword evidence="3" id="KW-0808">Transferase</keyword>
<evidence type="ECO:0000313" key="10">
    <source>
        <dbReference type="EMBL" id="MCW1884183.1"/>
    </source>
</evidence>
<feature type="region of interest" description="Disordered" evidence="7">
    <location>
        <begin position="258"/>
        <end position="281"/>
    </location>
</feature>
<dbReference type="InterPro" id="IPR038063">
    <property type="entry name" value="Transpep_catalytic_dom"/>
</dbReference>
<evidence type="ECO:0000256" key="3">
    <source>
        <dbReference type="ARBA" id="ARBA00022679"/>
    </source>
</evidence>
<dbReference type="SUPFAM" id="SSF54106">
    <property type="entry name" value="LysM domain"/>
    <property type="match status" value="1"/>
</dbReference>
<feature type="signal peptide" evidence="8">
    <location>
        <begin position="1"/>
        <end position="19"/>
    </location>
</feature>
<organism evidence="10 11">
    <name type="scientific">Luteolibacter flavescens</name>
    <dbReference type="NCBI Taxonomy" id="1859460"/>
    <lineage>
        <taxon>Bacteria</taxon>
        <taxon>Pseudomonadati</taxon>
        <taxon>Verrucomicrobiota</taxon>
        <taxon>Verrucomicrobiia</taxon>
        <taxon>Verrucomicrobiales</taxon>
        <taxon>Verrucomicrobiaceae</taxon>
        <taxon>Luteolibacter</taxon>
    </lineage>
</organism>
<dbReference type="Proteomes" id="UP001207930">
    <property type="component" value="Unassembled WGS sequence"/>
</dbReference>
<dbReference type="InterPro" id="IPR036779">
    <property type="entry name" value="LysM_dom_sf"/>
</dbReference>
<evidence type="ECO:0000256" key="6">
    <source>
        <dbReference type="ARBA" id="ARBA00023316"/>
    </source>
</evidence>
<evidence type="ECO:0000256" key="7">
    <source>
        <dbReference type="SAM" id="MobiDB-lite"/>
    </source>
</evidence>
<dbReference type="Gene3D" id="2.40.440.10">
    <property type="entry name" value="L,D-transpeptidase catalytic domain-like"/>
    <property type="match status" value="1"/>
</dbReference>
<keyword evidence="6" id="KW-0961">Cell wall biogenesis/degradation</keyword>
<comment type="similarity">
    <text evidence="2">Belongs to the YkuD family.</text>
</comment>
<dbReference type="CDD" id="cd00118">
    <property type="entry name" value="LysM"/>
    <property type="match status" value="1"/>
</dbReference>
<evidence type="ECO:0000313" key="11">
    <source>
        <dbReference type="Proteomes" id="UP001207930"/>
    </source>
</evidence>
<evidence type="ECO:0000256" key="1">
    <source>
        <dbReference type="ARBA" id="ARBA00004752"/>
    </source>
</evidence>
<keyword evidence="11" id="KW-1185">Reference proteome</keyword>
<evidence type="ECO:0000256" key="2">
    <source>
        <dbReference type="ARBA" id="ARBA00005992"/>
    </source>
</evidence>
<dbReference type="InterPro" id="IPR018392">
    <property type="entry name" value="LysM"/>
</dbReference>
<keyword evidence="8" id="KW-0732">Signal</keyword>
<keyword evidence="4" id="KW-0133">Cell shape</keyword>
<gene>
    <name evidence="10" type="ORF">OKA04_05535</name>
</gene>
<name>A0ABT3FKS1_9BACT</name>
<feature type="chain" id="PRO_5046940287" evidence="8">
    <location>
        <begin position="20"/>
        <end position="507"/>
    </location>
</feature>
<comment type="pathway">
    <text evidence="1">Cell wall biogenesis; peptidoglycan biosynthesis.</text>
</comment>
<reference evidence="10 11" key="1">
    <citation type="submission" date="2022-10" db="EMBL/GenBank/DDBJ databases">
        <title>Luteolibacter flavescens strain MCCC 1K03193, whole genome shotgun sequencing project.</title>
        <authorList>
            <person name="Zhao G."/>
            <person name="Shen L."/>
        </authorList>
    </citation>
    <scope>NUCLEOTIDE SEQUENCE [LARGE SCALE GENOMIC DNA]</scope>
    <source>
        <strain evidence="10 11">MCCC 1K03193</strain>
    </source>
</reference>
<dbReference type="CDD" id="cd16913">
    <property type="entry name" value="YkuD_like"/>
    <property type="match status" value="1"/>
</dbReference>
<dbReference type="Gene3D" id="3.10.350.10">
    <property type="entry name" value="LysM domain"/>
    <property type="match status" value="1"/>
</dbReference>
<comment type="caution">
    <text evidence="10">The sequence shown here is derived from an EMBL/GenBank/DDBJ whole genome shotgun (WGS) entry which is preliminary data.</text>
</comment>
<sequence length="507" mass="54827">MHPLLRIAPLFLACGGAFAQVTGNPMEPSSKPAPVKIEPGLEEAVKWKWSAVPSATSAWGMPLPEELAPKAGDDPAKPAPAVAERPTSYEIQKGDTLTRIAGKFFMSVDQLKQFNELKNDRIVIGQSLRIPTPAELLAMAPPPPPPDAKKDGDKGKDGEVKPEHSFDSEPMTYEQLVMETVLIQVFLDREMFSPGAIDGKSGPTFKKVSQIYQATHPDASEPARLKAKAIEVVKQPYTNYVLRAEDFKFITPRKPGEVAAAPGAKKAPAKRGAPSPVKGTPQIPPLTYDEMVAADFLAYASAWEFVAERFHCDEGFLRELNSKLKEMPEVGTIFQVPNVIPFEIESAFAEPLQPVADPEKPVTAAVVNLSRLEISRGDELLAVLPVASARPGLTGRGTWTMLEAIPKPRLATTREPREAPAATPAEGEALPAAQHLPAGPNNPVGIAWINLAKSKTTDPLPYGLHGTGIPARMKSQEGIGGFRMTNWDIARAVKLLPIGTPLQWKTE</sequence>
<dbReference type="PROSITE" id="PS51782">
    <property type="entry name" value="LYSM"/>
    <property type="match status" value="1"/>
</dbReference>
<feature type="domain" description="LysM" evidence="9">
    <location>
        <begin position="87"/>
        <end position="130"/>
    </location>
</feature>
<evidence type="ECO:0000256" key="5">
    <source>
        <dbReference type="ARBA" id="ARBA00022984"/>
    </source>
</evidence>
<dbReference type="SMART" id="SM00257">
    <property type="entry name" value="LysM"/>
    <property type="match status" value="1"/>
</dbReference>
<keyword evidence="5" id="KW-0573">Peptidoglycan synthesis</keyword>
<protein>
    <submittedName>
        <fullName evidence="10">LysM peptidoglycan-binding domain-containing protein</fullName>
    </submittedName>
</protein>
<feature type="compositionally biased region" description="Low complexity" evidence="7">
    <location>
        <begin position="258"/>
        <end position="274"/>
    </location>
</feature>
<dbReference type="InterPro" id="IPR005490">
    <property type="entry name" value="LD_TPept_cat_dom"/>
</dbReference>
<evidence type="ECO:0000259" key="9">
    <source>
        <dbReference type="PROSITE" id="PS51782"/>
    </source>
</evidence>
<dbReference type="SUPFAM" id="SSF141523">
    <property type="entry name" value="L,D-transpeptidase catalytic domain-like"/>
    <property type="match status" value="1"/>
</dbReference>
<feature type="compositionally biased region" description="Basic and acidic residues" evidence="7">
    <location>
        <begin position="147"/>
        <end position="167"/>
    </location>
</feature>
<accession>A0ABT3FKS1</accession>
<feature type="region of interest" description="Disordered" evidence="7">
    <location>
        <begin position="136"/>
        <end position="170"/>
    </location>
</feature>
<dbReference type="Pfam" id="PF01476">
    <property type="entry name" value="LysM"/>
    <property type="match status" value="1"/>
</dbReference>
<evidence type="ECO:0000256" key="4">
    <source>
        <dbReference type="ARBA" id="ARBA00022960"/>
    </source>
</evidence>
<dbReference type="RefSeq" id="WP_264500142.1">
    <property type="nucleotide sequence ID" value="NZ_JAPDDS010000002.1"/>
</dbReference>